<protein>
    <submittedName>
        <fullName evidence="1">Uncharacterized protein</fullName>
    </submittedName>
</protein>
<gene>
    <name evidence="1" type="ORF">FOF46_30485</name>
</gene>
<comment type="caution">
    <text evidence="1">The sequence shown here is derived from an EMBL/GenBank/DDBJ whole genome shotgun (WGS) entry which is preliminary data.</text>
</comment>
<evidence type="ECO:0000313" key="2">
    <source>
        <dbReference type="Proteomes" id="UP000318833"/>
    </source>
</evidence>
<dbReference type="Proteomes" id="UP000318833">
    <property type="component" value="Unassembled WGS sequence"/>
</dbReference>
<dbReference type="AlphaFoldDB" id="A0A554VAB3"/>
<dbReference type="EMBL" id="VLNR01000142">
    <property type="protein sequence ID" value="TSE02792.1"/>
    <property type="molecule type" value="Genomic_DNA"/>
</dbReference>
<dbReference type="RefSeq" id="WP_143919194.1">
    <property type="nucleotide sequence ID" value="NZ_CANMIK010000130.1"/>
</dbReference>
<keyword evidence="2" id="KW-1185">Reference proteome</keyword>
<reference evidence="1 2" key="1">
    <citation type="submission" date="2019-07" db="EMBL/GenBank/DDBJ databases">
        <title>The draft genome sequence of Aquimarina algiphila M91.</title>
        <authorList>
            <person name="Meng X."/>
        </authorList>
    </citation>
    <scope>NUCLEOTIDE SEQUENCE [LARGE SCALE GENOMIC DNA]</scope>
    <source>
        <strain evidence="1 2">M91</strain>
    </source>
</reference>
<proteinExistence type="predicted"/>
<dbReference type="OrthoDB" id="612554at2"/>
<name>A0A554VAB3_9FLAO</name>
<sequence>MPHFFIDKLVVTKEELIPDFWARYEDLKHEIWRYKDKDYGVKRIQRGGGNGRQLLIAFDSLPIDIQEAIGDPRKEGHILEHYYKRCSKALDFYSEFQYDDGSYLPPDTIQQYTVNASVANALLDLKRDRINEIISKGGSTRSVNKKLLEDCISFNEVLSKKYNETHNLPTSKRFKPTLELYASKGHISLIKDIEGKRRKNALKLDEDTTAVLNSMFTSQKNKPTPVKIADQYNAFLSGYLTIQNTVTGEEYNPKDFKELSESSISNYLRSWESSIGTHAIRNGDRQKLRQLFIPYHSLKQAKYAGSLLSIDDRQPPFEYEKGKRMWFYNAIDLGSEAFTCWVWGKTKEGIILDFYRQLIRNYHEWGLNIPDGLECESSLNSSFKDTFLKEGVMFQNVKIEANNARGKRIEAYYRQLRYKLEKEREGWLARPFALSEPNQISNVKKKPVPYNKLAKECLHDIWTWNNMEHSKIKGKSRWEVFIETQNPDLKPTNYKALLPHLGYHRKTSCNAGIVLLNRGKWLLGDNDTIYTGSNLINLMRTVESETFDVYWMDDNKGNIFKALVYIKGRYICQLLPKPSYSKAKIEFTPADAIAREIMSRYALTVESFMKEQKNNIDTVIVGNSCQTDPPIPIILTQ</sequence>
<evidence type="ECO:0000313" key="1">
    <source>
        <dbReference type="EMBL" id="TSE02792.1"/>
    </source>
</evidence>
<organism evidence="1 2">
    <name type="scientific">Aquimarina algiphila</name>
    <dbReference type="NCBI Taxonomy" id="2047982"/>
    <lineage>
        <taxon>Bacteria</taxon>
        <taxon>Pseudomonadati</taxon>
        <taxon>Bacteroidota</taxon>
        <taxon>Flavobacteriia</taxon>
        <taxon>Flavobacteriales</taxon>
        <taxon>Flavobacteriaceae</taxon>
        <taxon>Aquimarina</taxon>
    </lineage>
</organism>
<accession>A0A554VAB3</accession>